<dbReference type="Proteomes" id="UP000324907">
    <property type="component" value="Unassembled WGS sequence"/>
</dbReference>
<evidence type="ECO:0000313" key="1">
    <source>
        <dbReference type="EMBL" id="KAA0170851.1"/>
    </source>
</evidence>
<gene>
    <name evidence="1" type="ORF">FNF28_01124</name>
</gene>
<dbReference type="EMBL" id="VLTL01000010">
    <property type="protein sequence ID" value="KAA0170851.1"/>
    <property type="molecule type" value="Genomic_DNA"/>
</dbReference>
<evidence type="ECO:0000313" key="2">
    <source>
        <dbReference type="Proteomes" id="UP000324907"/>
    </source>
</evidence>
<organism evidence="1 2">
    <name type="scientific">Cafeteria roenbergensis</name>
    <name type="common">Marine flagellate</name>
    <dbReference type="NCBI Taxonomy" id="33653"/>
    <lineage>
        <taxon>Eukaryota</taxon>
        <taxon>Sar</taxon>
        <taxon>Stramenopiles</taxon>
        <taxon>Bigyra</taxon>
        <taxon>Opalozoa</taxon>
        <taxon>Bicosoecida</taxon>
        <taxon>Cafeteriaceae</taxon>
        <taxon>Cafeteria</taxon>
    </lineage>
</organism>
<dbReference type="AlphaFoldDB" id="A0A5A8E4I3"/>
<accession>A0A5A8E4I3</accession>
<proteinExistence type="predicted"/>
<comment type="caution">
    <text evidence="1">The sequence shown here is derived from an EMBL/GenBank/DDBJ whole genome shotgun (WGS) entry which is preliminary data.</text>
</comment>
<name>A0A5A8E4I3_CAFRO</name>
<protein>
    <submittedName>
        <fullName evidence="1">Uncharacterized protein</fullName>
    </submittedName>
</protein>
<reference evidence="1 2" key="1">
    <citation type="submission" date="2019-07" db="EMBL/GenBank/DDBJ databases">
        <title>Genomes of Cafeteria roenbergensis.</title>
        <authorList>
            <person name="Fischer M.G."/>
            <person name="Hackl T."/>
            <person name="Roman M."/>
        </authorList>
    </citation>
    <scope>NUCLEOTIDE SEQUENCE [LARGE SCALE GENOMIC DNA]</scope>
    <source>
        <strain evidence="1 2">RCC970-E3</strain>
    </source>
</reference>
<sequence length="281" mass="30594">MASRMLVIDDPEVDVFMMRDLDSALSPRDAISTWAWMTSGASFLSMHDHFTHRDIILGGMWGGRTEAARRLIAPNGIAAFLDSAAKMDEKFKNDQILIAKLVYPKIHPEVLHFDLTQAACKHDGKMCVPFPMVPHTGHKIEGHVGEIVGSRALMPRHVDVACKELVEGLENTPAAHGRCNMVPAKDEERVLGPPLASLTRAGLIVPGMARRSVVADDTLLHFARSLPGAELVELYACTWCTQSMVQGLAPAARQVLLRLSIHPTMPSQAGLVSLLVSSLSP</sequence>